<keyword evidence="2" id="KW-1133">Transmembrane helix</keyword>
<keyword evidence="6" id="KW-1185">Reference proteome</keyword>
<dbReference type="EMBL" id="JAMDMJ010000010">
    <property type="protein sequence ID" value="MCY9596141.1"/>
    <property type="molecule type" value="Genomic_DNA"/>
</dbReference>
<dbReference type="OrthoDB" id="1955013at2"/>
<feature type="transmembrane region" description="Helical" evidence="2">
    <location>
        <begin position="113"/>
        <end position="133"/>
    </location>
</feature>
<feature type="region of interest" description="Disordered" evidence="1">
    <location>
        <begin position="79"/>
        <end position="108"/>
    </location>
</feature>
<keyword evidence="2" id="KW-0812">Transmembrane</keyword>
<feature type="compositionally biased region" description="Basic residues" evidence="1">
    <location>
        <begin position="99"/>
        <end position="108"/>
    </location>
</feature>
<accession>A0A410WQF5</accession>
<evidence type="ECO:0000313" key="5">
    <source>
        <dbReference type="Proteomes" id="UP000288943"/>
    </source>
</evidence>
<dbReference type="RefSeq" id="WP_042233964.1">
    <property type="nucleotide sequence ID" value="NZ_CP026520.1"/>
</dbReference>
<evidence type="ECO:0000256" key="1">
    <source>
        <dbReference type="SAM" id="MobiDB-lite"/>
    </source>
</evidence>
<sequence length="182" mass="20758">MSHRSRDEWKLYIAGEITDDRQRGLWEDHLYECDLCLELYTECLEFLSPTLPLPDETETERMIDQILARSGSLPVVREAAPMAARKQEESEGNLDRTEAKKHRKARSPRRTALTHYAIAAAATFLLMTTGVFGHMTDQFSLVRTEQKKPLATPVSDKLMEQTFAFFDSLHAQKPKGGHPLEP</sequence>
<name>A0A410WQF5_9BACL</name>
<dbReference type="KEGG" id="pchi:PC41400_02215"/>
<keyword evidence="2" id="KW-0472">Membrane</keyword>
<dbReference type="Proteomes" id="UP001527202">
    <property type="component" value="Unassembled WGS sequence"/>
</dbReference>
<dbReference type="Proteomes" id="UP000288943">
    <property type="component" value="Chromosome"/>
</dbReference>
<evidence type="ECO:0000313" key="3">
    <source>
        <dbReference type="EMBL" id="MCY9596141.1"/>
    </source>
</evidence>
<evidence type="ECO:0000313" key="4">
    <source>
        <dbReference type="EMBL" id="QAV16571.1"/>
    </source>
</evidence>
<protein>
    <recommendedName>
        <fullName evidence="7">Zf-HC2 domain-containing protein</fullName>
    </recommendedName>
</protein>
<gene>
    <name evidence="3" type="ORF">M5X16_10175</name>
    <name evidence="4" type="ORF">PC41400_02215</name>
</gene>
<evidence type="ECO:0008006" key="7">
    <source>
        <dbReference type="Google" id="ProtNLM"/>
    </source>
</evidence>
<feature type="compositionally biased region" description="Basic and acidic residues" evidence="1">
    <location>
        <begin position="85"/>
        <end position="98"/>
    </location>
</feature>
<reference evidence="4 5" key="1">
    <citation type="submission" date="2018-01" db="EMBL/GenBank/DDBJ databases">
        <title>The whole genome sequencing and assembly of Paenibacillus chitinolyticus KCCM 41400 strain.</title>
        <authorList>
            <person name="Kim J.-Y."/>
            <person name="Park M.-K."/>
            <person name="Lee Y.-J."/>
            <person name="Yi H."/>
            <person name="Bahn Y.-S."/>
            <person name="Kim J.F."/>
            <person name="Lee D.-W."/>
        </authorList>
    </citation>
    <scope>NUCLEOTIDE SEQUENCE [LARGE SCALE GENOMIC DNA]</scope>
    <source>
        <strain evidence="4 5">KCCM 41400</strain>
    </source>
</reference>
<evidence type="ECO:0000313" key="6">
    <source>
        <dbReference type="Proteomes" id="UP001527202"/>
    </source>
</evidence>
<dbReference type="EMBL" id="CP026520">
    <property type="protein sequence ID" value="QAV16571.1"/>
    <property type="molecule type" value="Genomic_DNA"/>
</dbReference>
<dbReference type="GeneID" id="95373628"/>
<organism evidence="4 5">
    <name type="scientific">Paenibacillus chitinolyticus</name>
    <dbReference type="NCBI Taxonomy" id="79263"/>
    <lineage>
        <taxon>Bacteria</taxon>
        <taxon>Bacillati</taxon>
        <taxon>Bacillota</taxon>
        <taxon>Bacilli</taxon>
        <taxon>Bacillales</taxon>
        <taxon>Paenibacillaceae</taxon>
        <taxon>Paenibacillus</taxon>
    </lineage>
</organism>
<dbReference type="AlphaFoldDB" id="A0A410WQF5"/>
<reference evidence="3 6" key="2">
    <citation type="submission" date="2022-05" db="EMBL/GenBank/DDBJ databases">
        <title>Genome Sequencing of Bee-Associated Microbes.</title>
        <authorList>
            <person name="Dunlap C."/>
        </authorList>
    </citation>
    <scope>NUCLEOTIDE SEQUENCE [LARGE SCALE GENOMIC DNA]</scope>
    <source>
        <strain evidence="3 6">NRRL B-23120</strain>
    </source>
</reference>
<proteinExistence type="predicted"/>
<evidence type="ECO:0000256" key="2">
    <source>
        <dbReference type="SAM" id="Phobius"/>
    </source>
</evidence>